<feature type="non-terminal residue" evidence="1">
    <location>
        <position position="297"/>
    </location>
</feature>
<organism evidence="1 2">
    <name type="scientific">Taxus chinensis</name>
    <name type="common">Chinese yew</name>
    <name type="synonym">Taxus wallichiana var. chinensis</name>
    <dbReference type="NCBI Taxonomy" id="29808"/>
    <lineage>
        <taxon>Eukaryota</taxon>
        <taxon>Viridiplantae</taxon>
        <taxon>Streptophyta</taxon>
        <taxon>Embryophyta</taxon>
        <taxon>Tracheophyta</taxon>
        <taxon>Spermatophyta</taxon>
        <taxon>Pinopsida</taxon>
        <taxon>Pinidae</taxon>
        <taxon>Conifers II</taxon>
        <taxon>Cupressales</taxon>
        <taxon>Taxaceae</taxon>
        <taxon>Taxus</taxon>
    </lineage>
</organism>
<accession>A0AA38GNF1</accession>
<proteinExistence type="predicted"/>
<protein>
    <submittedName>
        <fullName evidence="1">Uncharacterized protein</fullName>
    </submittedName>
</protein>
<name>A0AA38GNF1_TAXCH</name>
<gene>
    <name evidence="1" type="ORF">KI387_005506</name>
</gene>
<sequence>YEVQIKKMLETKLKKRSKGLFETTLAEKYGEIKAKWQKRGKEVFKHVSCAGIDLALPFHDNSISCNPFTKSGLEENRIHVQDDLMVEGDLYCIVAHALRIKTRYPSSGLNSFVADVTIQIGQMEEVEYGCGDLASIVADGHGDLASVVAHGTHLNRSATNEEQIQLKEDDTYLNRAATNEEKIQLKEDDIMLEGANLNSDLVPLLSSSILLSYLNSLLPHTIDSNEVARIQIPSPPQSMADDPDTWFSEFLEIELEDDLFSTLSPESTTVEDDPNAWYSEFSSSSSPIAITKIELDD</sequence>
<evidence type="ECO:0000313" key="1">
    <source>
        <dbReference type="EMBL" id="KAH9325328.1"/>
    </source>
</evidence>
<comment type="caution">
    <text evidence="1">The sequence shown here is derived from an EMBL/GenBank/DDBJ whole genome shotgun (WGS) entry which is preliminary data.</text>
</comment>
<dbReference type="Proteomes" id="UP000824469">
    <property type="component" value="Unassembled WGS sequence"/>
</dbReference>
<evidence type="ECO:0000313" key="2">
    <source>
        <dbReference type="Proteomes" id="UP000824469"/>
    </source>
</evidence>
<reference evidence="1 2" key="1">
    <citation type="journal article" date="2021" name="Nat. Plants">
        <title>The Taxus genome provides insights into paclitaxel biosynthesis.</title>
        <authorList>
            <person name="Xiong X."/>
            <person name="Gou J."/>
            <person name="Liao Q."/>
            <person name="Li Y."/>
            <person name="Zhou Q."/>
            <person name="Bi G."/>
            <person name="Li C."/>
            <person name="Du R."/>
            <person name="Wang X."/>
            <person name="Sun T."/>
            <person name="Guo L."/>
            <person name="Liang H."/>
            <person name="Lu P."/>
            <person name="Wu Y."/>
            <person name="Zhang Z."/>
            <person name="Ro D.K."/>
            <person name="Shang Y."/>
            <person name="Huang S."/>
            <person name="Yan J."/>
        </authorList>
    </citation>
    <scope>NUCLEOTIDE SEQUENCE [LARGE SCALE GENOMIC DNA]</scope>
    <source>
        <strain evidence="1">Ta-2019</strain>
    </source>
</reference>
<feature type="non-terminal residue" evidence="1">
    <location>
        <position position="1"/>
    </location>
</feature>
<dbReference type="EMBL" id="JAHRHJ020000002">
    <property type="protein sequence ID" value="KAH9325328.1"/>
    <property type="molecule type" value="Genomic_DNA"/>
</dbReference>
<dbReference type="AlphaFoldDB" id="A0AA38GNF1"/>
<keyword evidence="2" id="KW-1185">Reference proteome</keyword>